<evidence type="ECO:0000313" key="2">
    <source>
        <dbReference type="EMBL" id="KAI1718233.1"/>
    </source>
</evidence>
<organism evidence="2 3">
    <name type="scientific">Ditylenchus destructor</name>
    <dbReference type="NCBI Taxonomy" id="166010"/>
    <lineage>
        <taxon>Eukaryota</taxon>
        <taxon>Metazoa</taxon>
        <taxon>Ecdysozoa</taxon>
        <taxon>Nematoda</taxon>
        <taxon>Chromadorea</taxon>
        <taxon>Rhabditida</taxon>
        <taxon>Tylenchina</taxon>
        <taxon>Tylenchomorpha</taxon>
        <taxon>Sphaerularioidea</taxon>
        <taxon>Anguinidae</taxon>
        <taxon>Anguininae</taxon>
        <taxon>Ditylenchus</taxon>
    </lineage>
</organism>
<feature type="region of interest" description="Disordered" evidence="1">
    <location>
        <begin position="1"/>
        <end position="136"/>
    </location>
</feature>
<proteinExistence type="predicted"/>
<feature type="compositionally biased region" description="Polar residues" evidence="1">
    <location>
        <begin position="48"/>
        <end position="67"/>
    </location>
</feature>
<keyword evidence="3" id="KW-1185">Reference proteome</keyword>
<feature type="compositionally biased region" description="Basic and acidic residues" evidence="1">
    <location>
        <begin position="127"/>
        <end position="136"/>
    </location>
</feature>
<feature type="compositionally biased region" description="Basic and acidic residues" evidence="1">
    <location>
        <begin position="71"/>
        <end position="81"/>
    </location>
</feature>
<protein>
    <submittedName>
        <fullName evidence="2">Uncharacterized protein</fullName>
    </submittedName>
</protein>
<accession>A0AAD4R5X4</accession>
<gene>
    <name evidence="2" type="ORF">DdX_06653</name>
</gene>
<feature type="compositionally biased region" description="Acidic residues" evidence="1">
    <location>
        <begin position="82"/>
        <end position="101"/>
    </location>
</feature>
<name>A0AAD4R5X4_9BILA</name>
<sequence length="136" mass="15333">MADASAIPPNEDNKNFRAFDKNEENLMDDTLSDSSLLDGDDDDVMESFLSTQKSEKSATSSQTSNILRQLHFHEDHSKPEANEDYDSDKDSLWGDEIDSMENSERDIKHGYGSESSSEASIENWIAEEPKRSISNH</sequence>
<feature type="compositionally biased region" description="Basic and acidic residues" evidence="1">
    <location>
        <begin position="102"/>
        <end position="111"/>
    </location>
</feature>
<evidence type="ECO:0000256" key="1">
    <source>
        <dbReference type="SAM" id="MobiDB-lite"/>
    </source>
</evidence>
<reference evidence="2" key="1">
    <citation type="submission" date="2022-01" db="EMBL/GenBank/DDBJ databases">
        <title>Genome Sequence Resource for Two Populations of Ditylenchus destructor, the Migratory Endoparasitic Phytonematode.</title>
        <authorList>
            <person name="Zhang H."/>
            <person name="Lin R."/>
            <person name="Xie B."/>
        </authorList>
    </citation>
    <scope>NUCLEOTIDE SEQUENCE</scope>
    <source>
        <strain evidence="2">BazhouSP</strain>
    </source>
</reference>
<dbReference type="AlphaFoldDB" id="A0AAD4R5X4"/>
<feature type="compositionally biased region" description="Basic and acidic residues" evidence="1">
    <location>
        <begin position="11"/>
        <end position="24"/>
    </location>
</feature>
<dbReference type="EMBL" id="JAKKPZ010000008">
    <property type="protein sequence ID" value="KAI1718233.1"/>
    <property type="molecule type" value="Genomic_DNA"/>
</dbReference>
<dbReference type="Proteomes" id="UP001201812">
    <property type="component" value="Unassembled WGS sequence"/>
</dbReference>
<comment type="caution">
    <text evidence="2">The sequence shown here is derived from an EMBL/GenBank/DDBJ whole genome shotgun (WGS) entry which is preliminary data.</text>
</comment>
<evidence type="ECO:0000313" key="3">
    <source>
        <dbReference type="Proteomes" id="UP001201812"/>
    </source>
</evidence>